<evidence type="ECO:0000256" key="1">
    <source>
        <dbReference type="SAM" id="MobiDB-lite"/>
    </source>
</evidence>
<protein>
    <submittedName>
        <fullName evidence="3">Uncharacterized protein LOC100902587</fullName>
    </submittedName>
</protein>
<organism evidence="2 3">
    <name type="scientific">Galendromus occidentalis</name>
    <name type="common">western predatory mite</name>
    <dbReference type="NCBI Taxonomy" id="34638"/>
    <lineage>
        <taxon>Eukaryota</taxon>
        <taxon>Metazoa</taxon>
        <taxon>Ecdysozoa</taxon>
        <taxon>Arthropoda</taxon>
        <taxon>Chelicerata</taxon>
        <taxon>Arachnida</taxon>
        <taxon>Acari</taxon>
        <taxon>Parasitiformes</taxon>
        <taxon>Mesostigmata</taxon>
        <taxon>Gamasina</taxon>
        <taxon>Phytoseioidea</taxon>
        <taxon>Phytoseiidae</taxon>
        <taxon>Typhlodrominae</taxon>
        <taxon>Galendromus</taxon>
    </lineage>
</organism>
<keyword evidence="2" id="KW-1185">Reference proteome</keyword>
<dbReference type="AlphaFoldDB" id="A0AAJ6QS73"/>
<dbReference type="InterPro" id="IPR036691">
    <property type="entry name" value="Endo/exonu/phosph_ase_sf"/>
</dbReference>
<gene>
    <name evidence="3" type="primary">LOC100902587</name>
</gene>
<feature type="compositionally biased region" description="Basic and acidic residues" evidence="1">
    <location>
        <begin position="265"/>
        <end position="275"/>
    </location>
</feature>
<proteinExistence type="predicted"/>
<name>A0AAJ6QS73_9ACAR</name>
<dbReference type="Gene3D" id="3.60.10.10">
    <property type="entry name" value="Endonuclease/exonuclease/phosphatase"/>
    <property type="match status" value="1"/>
</dbReference>
<feature type="region of interest" description="Disordered" evidence="1">
    <location>
        <begin position="235"/>
        <end position="275"/>
    </location>
</feature>
<dbReference type="GeneID" id="100902587"/>
<sequence>MNNLFILNDGKTPTFSRGALQSFIDISLTNRPDLVEHWSVKELTEMISDHNAIEISFTTQKLTSEVHELPQRRWRAKDMSRPGFTSKLDAVCRAAWEESTTTDAKFVSDLLVDACNASNPHISNRIRGRKMVYWWTKDIGEARKRCHRARRLYVRSRKRAQQNPDRVEILRIAYKAARDSYHSEILKSKRQKWEELCDSVKKDVWGMPYKMIREKLSKRRLKIPREKMDRAIQEYIPEGGTPRKNRIPDRRDSNPENVGTRSKSCRGEARKWQGC</sequence>
<evidence type="ECO:0000313" key="3">
    <source>
        <dbReference type="RefSeq" id="XP_003742242.1"/>
    </source>
</evidence>
<dbReference type="Proteomes" id="UP000694867">
    <property type="component" value="Unplaced"/>
</dbReference>
<evidence type="ECO:0000313" key="2">
    <source>
        <dbReference type="Proteomes" id="UP000694867"/>
    </source>
</evidence>
<accession>A0AAJ6QS73</accession>
<dbReference type="RefSeq" id="XP_003742242.1">
    <property type="nucleotide sequence ID" value="XM_003742194.1"/>
</dbReference>
<reference evidence="3" key="1">
    <citation type="submission" date="2025-08" db="UniProtKB">
        <authorList>
            <consortium name="RefSeq"/>
        </authorList>
    </citation>
    <scope>IDENTIFICATION</scope>
</reference>
<dbReference type="SUPFAM" id="SSF56219">
    <property type="entry name" value="DNase I-like"/>
    <property type="match status" value="1"/>
</dbReference>
<dbReference type="KEGG" id="goe:100902587"/>